<dbReference type="InterPro" id="IPR029473">
    <property type="entry name" value="MOR2-PAG1_mid"/>
</dbReference>
<feature type="compositionally biased region" description="Basic and acidic residues" evidence="1">
    <location>
        <begin position="1973"/>
        <end position="1983"/>
    </location>
</feature>
<dbReference type="InterPro" id="IPR039867">
    <property type="entry name" value="Furry/Tao3/Mor2"/>
</dbReference>
<dbReference type="Pfam" id="PF19421">
    <property type="entry name" value="Fry_C"/>
    <property type="match status" value="1"/>
</dbReference>
<feature type="region of interest" description="Disordered" evidence="1">
    <location>
        <begin position="2341"/>
        <end position="2374"/>
    </location>
</feature>
<evidence type="ECO:0000259" key="5">
    <source>
        <dbReference type="Pfam" id="PF19421"/>
    </source>
</evidence>
<organism evidence="6 7">
    <name type="scientific">Albula goreensis</name>
    <dbReference type="NCBI Taxonomy" id="1534307"/>
    <lineage>
        <taxon>Eukaryota</taxon>
        <taxon>Metazoa</taxon>
        <taxon>Chordata</taxon>
        <taxon>Craniata</taxon>
        <taxon>Vertebrata</taxon>
        <taxon>Euteleostomi</taxon>
        <taxon>Actinopterygii</taxon>
        <taxon>Neopterygii</taxon>
        <taxon>Teleostei</taxon>
        <taxon>Albuliformes</taxon>
        <taxon>Albulidae</taxon>
        <taxon>Albula</taxon>
    </lineage>
</organism>
<dbReference type="PANTHER" id="PTHR12295:SF29">
    <property type="entry name" value="PROTEIN FURRY HOMOLOG"/>
    <property type="match status" value="1"/>
</dbReference>
<dbReference type="GO" id="GO:0000902">
    <property type="term" value="P:cell morphogenesis"/>
    <property type="evidence" value="ECO:0007669"/>
    <property type="project" value="InterPro"/>
</dbReference>
<feature type="compositionally biased region" description="Low complexity" evidence="1">
    <location>
        <begin position="2539"/>
        <end position="2553"/>
    </location>
</feature>
<feature type="domain" description="Cell morphogenesis central region" evidence="4">
    <location>
        <begin position="1628"/>
        <end position="1689"/>
    </location>
</feature>
<sequence length="3008" mass="337121">MTSQQDSGFFEISIKSLLKSWSGTSPVGNGYSKPPLPPVCSIQGDRKGPPTMTPVTVDPESKPGEFVLKSLFANFTTLSERKIRIIMAEPLEKPLTKSLQRGEDPQFDQLISTMSSLAEYCLPSILRTLFDWYKRQNGIEDESHEYRPRANTKSKNDEQQKDYLLERRDLAIDFIFSLVLIEVLKQIPLHPLIDSLIQEVVNLAFRHFKYKEGYLGPNTGNMHIVADLYAEVVGVVAQSRFPAVKKKFMAELKDLRHKEQSPYVVQSIISLIMGVKFFRIKMYPVEDFEASFQFMQECAQYFLEVKDKDIKHSLAGLFVEILVPVAATVKNEVNVPCLRNFVESLYDTTLDLSTRKKHSLALYPLVTCLLCVSQKQLFLNRWHVFLNNCLSNLKNKDPKMARVALESLYRLLWVYMIRIKCESNTGTQSRLNTIITTLFPKGSRSVVPRDMPLNIFVKIIQFIAQERLDFAMKEIIFDLLSVGKPAKAFSLNPERMNIGLRAFLVIADNLQQKDGEPPMPNTGATLPSGNTLKKKRTFLSKTLTEEQAKLIGMALYYSQVRKALDQILRHLDKEVGRSMMKTNVQMLNKEPEDMITGERKPKIDLFRTCVAAIPRILPDGMSKLELIDLLSRLTIHMDDELRLIAQNSLQSLLVDFWDWREDVLFGFTSFLLREGQDTHPGLLDSALRLLLQLLTQWRLTLQSPTKTRSSELNGSGHRVSLERSHCTVLHAVEGLALVLLCSCQTATRKLAVAILREIRCLFTAIGQAEDDDKPMIEVMDQLSSAVLESFVHVAVSDTATLPLGHHVDLQWLVEWSAKLVNSHYDVKSPSHVWIFAQSVKDPWVLCLYSFLRQENLPKHCPTALSYAWPYAFTRLQLLMPLVDPNNPANAKKTSTAGVGDSHVNLWRNYLILCFGVAKPSIMSSGHLRASTPEITATTPDGSVSYDNKVIGTPSVAWLLKQLVPLMRSESIEITESLVLGFGRTNSLVFRELVEELHPLMKEALERRPENKKRRERRDLLRLQLLRIFELLADAGVISDSTNGALERDTLALGALFLEYVDLTRMLLEAENDKEVEILKDIRAHFSAMVANLIQCVPVHHRRFLFPQQSLRHHLFILFSQWAGPFSVMFTPLDRYSDRNHQITRYQYCALKAMSAVLCCGPVFDNVGLSPDGYLYKWLDNILACHDLRVHRLGCEVVVLLLELNPDQVNLFNWAVDRCFTGSYQLASGCFKAIATVCGSRNYPCDIVTLLNLVLFKSSDTNREIYEISMQLMQILEAKLSVYSKKTAEQKPSSILYGTHGPLPPLYSVSLSQLSNQLARMYPELTLPLFSEVSQRFPTTHPNGRQIMLTYLLPWLHNIELVDSGLLPPASSPCTPEEEARERADSLGLSHQLKGSGWGSLQATSLVLNNLMFMTAKYGDEVPGPEMENAWNALVSNDNWSNNLRTALQFLISLCGVSSDTALLPYVKKVVIYLCRNNTIQTMEELLFELQQTDPVNPVVLHCDNAPFYRFTASNKTSAAASGTTSSSNTVVAGQESFPDAEEPKVAKEAEERISNAARAHNRLESRYSNSSGGSYDEEKSDPLPPYSSWLMSVLESNQPQPLPMPANGGCWAPLVDYLPETTIPRGPLHRCNIAVIFMTEMVVDHSVREDWALHLPLLLHALFLGLDHYRPEVFEHSKRLLLHLLITLSCNNNFQVIASVLLLTREMSNNKTLTIKSSYQPEYLYTGGFDFLRECQASPVADSGLSSSSTSSSISLGGSSGNLPQISLELEELEESSTEADEKTNKLIEFLTTRAFGPLWCHEDITPKNPNSKSAEQLANFLRHVVSVFKESKSDFHLEQQLSDVALQTALCSSSRHYAGRSFQMFRALRQPLSAHAVSDLLSRLVEVVGEHGDEVQGYVMEVLLTLESVVENLAECLKNNDLMAALTRASSPDFLTNAKLQSNRKSTGQLNVPAGSTAERSRHQRSYSVPKKFGESGDHSSDPPRSATLDRIQACTQQPGVGRTTRSSSSSSRENSGSEPALDPNHHGHPSNLLATIFWVAVSLMESDFEFEYQMSLRLVHRLLARVPLDLPENRERLEKLQAQLRWSGFSGLQQLLLKGFTSPATTDLTLQLFCQLTPVSRVHVVDTSQAIGFPLNVLCLLPHLVQNFDCPTQFCKESAERIAQVCLEEKNTKLSHLAHVMTLYKTHSYTRDSFSWVNVVCRYLHEAFSDITLSMVTYMAELLDKGLPSMQQSLLQIIYSLLSQMDLSGIQFKPFNADVLKTIEKFVQTVHWKEALNILKLVVSRSASLVLPNYPHGDLSHLEVSRVWDGSSKALPGKTLEFHFDISETPVIGRRYDDLQGSAGRDGKARNIAVTRSTSSTSSGSNSNNVLVPVSWKRPQSSQKRTREKLVNVLSLCGQEVGLTKNPSVIFSSCGDLDLMEHQPSLVSSEDGGREQDTMDDTASEQQFRVFRDFDFLDVELEDGEGESMDNFNWGVRRRSLDSADLLQELLEENQHTGTTPSLGKDSDESSEEESLTASQILSHSQLTMNLSPSEETNNTDSLSTSFDTTSADPHSLTARTPSFEVSLPEDPNARAEVSAEDEDTNIHEDDLSLSVNDLPTGFECSDSFTMDMEHREHRGELDLDTHCLPSLGEERDELQESHSSPPPSPFFSAILAAFQPAVCDDAEEAWRCHINQLVSDSDGSCAVYTFHVFSSLFQNIQNKFCSLTRDAACYLGDGLRGIGSKFVSSSQMLTSCSECPTLYVDADTILSYGLLEKMKFSVLELQEYLDTYNNREEAAISWLRNCKTTFPRGSGIGVITCQPGDSEEKQMESLAQLELCQRLYKLHFQLLLLFQSYCKLIGQVHAISSVPELLNMSRELNDLRSSLRLAAASVASGLPTQEGPSATPAFATSEAAVQAILESLKKNEFATAIRHIRECRSMWPNDIFGSSSEDKVQTLLNIYFRHQSLGQTGTFALVGSRQDLSEICVKLMELNGEIRDMIRRAQGYRVISAFLPDSSASGTSL</sequence>
<keyword evidence="7" id="KW-1185">Reference proteome</keyword>
<feature type="compositionally biased region" description="Polar residues" evidence="1">
    <location>
        <begin position="1941"/>
        <end position="1951"/>
    </location>
</feature>
<reference evidence="6" key="1">
    <citation type="submission" date="2021-01" db="EMBL/GenBank/DDBJ databases">
        <authorList>
            <person name="Zahm M."/>
            <person name="Roques C."/>
            <person name="Cabau C."/>
            <person name="Klopp C."/>
            <person name="Donnadieu C."/>
            <person name="Jouanno E."/>
            <person name="Lampietro C."/>
            <person name="Louis A."/>
            <person name="Herpin A."/>
            <person name="Echchiki A."/>
            <person name="Berthelot C."/>
            <person name="Parey E."/>
            <person name="Roest-Crollius H."/>
            <person name="Braasch I."/>
            <person name="Postlethwait J."/>
            <person name="Bobe J."/>
            <person name="Montfort J."/>
            <person name="Bouchez O."/>
            <person name="Begum T."/>
            <person name="Mejri S."/>
            <person name="Adams A."/>
            <person name="Chen W.-J."/>
            <person name="Guiguen Y."/>
        </authorList>
    </citation>
    <scope>NUCLEOTIDE SEQUENCE</scope>
    <source>
        <tissue evidence="6">Blood</tissue>
    </source>
</reference>
<dbReference type="PANTHER" id="PTHR12295">
    <property type="entry name" value="FURRY-RELATED"/>
    <property type="match status" value="1"/>
</dbReference>
<accession>A0A8T3E1S1</accession>
<dbReference type="OrthoDB" id="6287725at2759"/>
<feature type="compositionally biased region" description="Low complexity" evidence="1">
    <location>
        <begin position="1518"/>
        <end position="1533"/>
    </location>
</feature>
<feature type="domain" description="Protein furry C-terminal" evidence="5">
    <location>
        <begin position="2313"/>
        <end position="3008"/>
    </location>
</feature>
<feature type="region of interest" description="Disordered" evidence="1">
    <location>
        <begin position="1941"/>
        <end position="2028"/>
    </location>
</feature>
<evidence type="ECO:0000259" key="4">
    <source>
        <dbReference type="Pfam" id="PF14228"/>
    </source>
</evidence>
<feature type="compositionally biased region" description="Low complexity" evidence="1">
    <location>
        <begin position="2356"/>
        <end position="2374"/>
    </location>
</feature>
<dbReference type="InterPro" id="IPR045842">
    <property type="entry name" value="Fry_C"/>
</dbReference>
<proteinExistence type="predicted"/>
<feature type="compositionally biased region" description="Low complexity" evidence="1">
    <location>
        <begin position="2003"/>
        <end position="2020"/>
    </location>
</feature>
<feature type="domain" description="Cell morphogenesis central region" evidence="4">
    <location>
        <begin position="1767"/>
        <end position="1890"/>
    </location>
</feature>
<dbReference type="Pfam" id="PF14222">
    <property type="entry name" value="MOR2-PAG1_N"/>
    <property type="match status" value="1"/>
</dbReference>
<dbReference type="GO" id="GO:0031175">
    <property type="term" value="P:neuron projection development"/>
    <property type="evidence" value="ECO:0007669"/>
    <property type="project" value="TreeGrafter"/>
</dbReference>
<evidence type="ECO:0000259" key="3">
    <source>
        <dbReference type="Pfam" id="PF14225"/>
    </source>
</evidence>
<comment type="caution">
    <text evidence="6">The sequence shown here is derived from an EMBL/GenBank/DDBJ whole genome shotgun (WGS) entry which is preliminary data.</text>
</comment>
<feature type="region of interest" description="Disordered" evidence="1">
    <location>
        <begin position="2533"/>
        <end position="2589"/>
    </location>
</feature>
<dbReference type="InterPro" id="IPR025481">
    <property type="entry name" value="Cell_Morphogen_C"/>
</dbReference>
<dbReference type="GO" id="GO:0005938">
    <property type="term" value="C:cell cortex"/>
    <property type="evidence" value="ECO:0007669"/>
    <property type="project" value="TreeGrafter"/>
</dbReference>
<dbReference type="EMBL" id="JAERUA010000002">
    <property type="protein sequence ID" value="KAI1903429.1"/>
    <property type="molecule type" value="Genomic_DNA"/>
</dbReference>
<dbReference type="Pfam" id="PF14228">
    <property type="entry name" value="MOR2-PAG1_mid"/>
    <property type="match status" value="3"/>
</dbReference>
<feature type="region of interest" description="Disordered" evidence="1">
    <location>
        <begin position="2494"/>
        <end position="2521"/>
    </location>
</feature>
<evidence type="ECO:0000256" key="1">
    <source>
        <dbReference type="SAM" id="MobiDB-lite"/>
    </source>
</evidence>
<evidence type="ECO:0000259" key="2">
    <source>
        <dbReference type="Pfam" id="PF14222"/>
    </source>
</evidence>
<feature type="compositionally biased region" description="Basic and acidic residues" evidence="1">
    <location>
        <begin position="1541"/>
        <end position="1553"/>
    </location>
</feature>
<feature type="region of interest" description="Disordered" evidence="1">
    <location>
        <begin position="1518"/>
        <end position="1581"/>
    </location>
</feature>
<dbReference type="InterPro" id="IPR016024">
    <property type="entry name" value="ARM-type_fold"/>
</dbReference>
<dbReference type="GO" id="GO:0030427">
    <property type="term" value="C:site of polarized growth"/>
    <property type="evidence" value="ECO:0007669"/>
    <property type="project" value="TreeGrafter"/>
</dbReference>
<feature type="domain" description="Cell morphogenesis central region" evidence="4">
    <location>
        <begin position="1200"/>
        <end position="1364"/>
    </location>
</feature>
<feature type="domain" description="Cell morphogenesis protein C-terminal" evidence="3">
    <location>
        <begin position="2036"/>
        <end position="2288"/>
    </location>
</feature>
<dbReference type="Pfam" id="PF14225">
    <property type="entry name" value="MOR2-PAG1_C"/>
    <property type="match status" value="1"/>
</dbReference>
<dbReference type="SUPFAM" id="SSF48371">
    <property type="entry name" value="ARM repeat"/>
    <property type="match status" value="1"/>
</dbReference>
<protein>
    <recommendedName>
        <fullName evidence="8">Protein furry homolog</fullName>
    </recommendedName>
</protein>
<evidence type="ECO:0000313" key="7">
    <source>
        <dbReference type="Proteomes" id="UP000829720"/>
    </source>
</evidence>
<dbReference type="InterPro" id="IPR025614">
    <property type="entry name" value="Cell_morpho_N"/>
</dbReference>
<evidence type="ECO:0000313" key="6">
    <source>
        <dbReference type="EMBL" id="KAI1903429.1"/>
    </source>
</evidence>
<gene>
    <name evidence="6" type="ORF">AGOR_G00027090</name>
</gene>
<evidence type="ECO:0008006" key="8">
    <source>
        <dbReference type="Google" id="ProtNLM"/>
    </source>
</evidence>
<feature type="domain" description="Cell morphogenesis protein N-terminal" evidence="2">
    <location>
        <begin position="166"/>
        <end position="697"/>
    </location>
</feature>
<dbReference type="Proteomes" id="UP000829720">
    <property type="component" value="Unassembled WGS sequence"/>
</dbReference>
<name>A0A8T3E1S1_9TELE</name>